<organism evidence="2 3">
    <name type="scientific">Pedobacter petrophilus</name>
    <dbReference type="NCBI Taxonomy" id="1908241"/>
    <lineage>
        <taxon>Bacteria</taxon>
        <taxon>Pseudomonadati</taxon>
        <taxon>Bacteroidota</taxon>
        <taxon>Sphingobacteriia</taxon>
        <taxon>Sphingobacteriales</taxon>
        <taxon>Sphingobacteriaceae</taxon>
        <taxon>Pedobacter</taxon>
    </lineage>
</organism>
<comment type="caution">
    <text evidence="2">The sequence shown here is derived from an EMBL/GenBank/DDBJ whole genome shotgun (WGS) entry which is preliminary data.</text>
</comment>
<name>A0A7K0G1K3_9SPHI</name>
<gene>
    <name evidence="2" type="ORF">GJU39_16375</name>
</gene>
<dbReference type="AlphaFoldDB" id="A0A7K0G1K3"/>
<sequence>MGICTYQLYLKENKENSPALGGYTGDQRYFLSLAQVSRTLYSPEASRMNLRDYHSPAEYRVNGVVRNMDAWYDAFSIDSKNKLFLPPAGRVRIW</sequence>
<dbReference type="Gene3D" id="3.40.390.10">
    <property type="entry name" value="Collagenase (Catalytic Domain)"/>
    <property type="match status" value="1"/>
</dbReference>
<protein>
    <recommendedName>
        <fullName evidence="1">Peptidase M13 C-terminal domain-containing protein</fullName>
    </recommendedName>
</protein>
<keyword evidence="3" id="KW-1185">Reference proteome</keyword>
<evidence type="ECO:0000259" key="1">
    <source>
        <dbReference type="Pfam" id="PF01431"/>
    </source>
</evidence>
<evidence type="ECO:0000313" key="2">
    <source>
        <dbReference type="EMBL" id="MRX77665.1"/>
    </source>
</evidence>
<dbReference type="RefSeq" id="WP_379104799.1">
    <property type="nucleotide sequence ID" value="NZ_JBHUJQ010000001.1"/>
</dbReference>
<accession>A0A7K0G1K3</accession>
<dbReference type="Pfam" id="PF01431">
    <property type="entry name" value="Peptidase_M13"/>
    <property type="match status" value="1"/>
</dbReference>
<dbReference type="GO" id="GO:0006508">
    <property type="term" value="P:proteolysis"/>
    <property type="evidence" value="ECO:0007669"/>
    <property type="project" value="InterPro"/>
</dbReference>
<reference evidence="2 3" key="1">
    <citation type="submission" date="2019-11" db="EMBL/GenBank/DDBJ databases">
        <title>Pedobacter petrophilus genome.</title>
        <authorList>
            <person name="Feldbauer M.J."/>
            <person name="Newman J.D."/>
        </authorList>
    </citation>
    <scope>NUCLEOTIDE SEQUENCE [LARGE SCALE GENOMIC DNA]</scope>
    <source>
        <strain evidence="2 3">LMG 29686</strain>
    </source>
</reference>
<dbReference type="InterPro" id="IPR000718">
    <property type="entry name" value="Peptidase_M13"/>
</dbReference>
<dbReference type="SUPFAM" id="SSF55486">
    <property type="entry name" value="Metalloproteases ('zincins'), catalytic domain"/>
    <property type="match status" value="1"/>
</dbReference>
<dbReference type="GO" id="GO:0004222">
    <property type="term" value="F:metalloendopeptidase activity"/>
    <property type="evidence" value="ECO:0007669"/>
    <property type="project" value="InterPro"/>
</dbReference>
<dbReference type="EMBL" id="WKKH01000028">
    <property type="protein sequence ID" value="MRX77665.1"/>
    <property type="molecule type" value="Genomic_DNA"/>
</dbReference>
<feature type="domain" description="Peptidase M13 C-terminal" evidence="1">
    <location>
        <begin position="6"/>
        <end position="90"/>
    </location>
</feature>
<dbReference type="InterPro" id="IPR024079">
    <property type="entry name" value="MetalloPept_cat_dom_sf"/>
</dbReference>
<evidence type="ECO:0000313" key="3">
    <source>
        <dbReference type="Proteomes" id="UP000487757"/>
    </source>
</evidence>
<proteinExistence type="predicted"/>
<dbReference type="PROSITE" id="PS51885">
    <property type="entry name" value="NEPRILYSIN"/>
    <property type="match status" value="1"/>
</dbReference>
<dbReference type="InterPro" id="IPR018497">
    <property type="entry name" value="Peptidase_M13_C"/>
</dbReference>
<dbReference type="Proteomes" id="UP000487757">
    <property type="component" value="Unassembled WGS sequence"/>
</dbReference>